<gene>
    <name evidence="1" type="ORF">BLS_001976</name>
</gene>
<proteinExistence type="predicted"/>
<sequence length="137" mass="14885">MSAPNCFNPTDVAPPHKSYSHICSTTLIGGSKLLTFAGQIGVKPDSSNREPAPSFREQVSIALENVDKCLAAAGATTKDVVSVRQYIVNLLPIDSCRRELYEEWMGDHRPPSTIMGVVALADEKLLYEIEVMAVVHG</sequence>
<evidence type="ECO:0008006" key="3">
    <source>
        <dbReference type="Google" id="ProtNLM"/>
    </source>
</evidence>
<dbReference type="InterPro" id="IPR035959">
    <property type="entry name" value="RutC-like_sf"/>
</dbReference>
<dbReference type="Proteomes" id="UP000433883">
    <property type="component" value="Unassembled WGS sequence"/>
</dbReference>
<evidence type="ECO:0000313" key="2">
    <source>
        <dbReference type="Proteomes" id="UP000433883"/>
    </source>
</evidence>
<dbReference type="PANTHER" id="PTHR43857:SF1">
    <property type="entry name" value="YJGH FAMILY PROTEIN"/>
    <property type="match status" value="1"/>
</dbReference>
<dbReference type="CDD" id="cd00448">
    <property type="entry name" value="YjgF_YER057c_UK114_family"/>
    <property type="match status" value="1"/>
</dbReference>
<protein>
    <recommendedName>
        <fullName evidence="3">YjgF-like protein</fullName>
    </recommendedName>
</protein>
<dbReference type="Gene3D" id="3.30.1330.40">
    <property type="entry name" value="RutC-like"/>
    <property type="match status" value="1"/>
</dbReference>
<accession>A0A8H3V9Q7</accession>
<dbReference type="SUPFAM" id="SSF55298">
    <property type="entry name" value="YjgF-like"/>
    <property type="match status" value="1"/>
</dbReference>
<dbReference type="EMBL" id="WNWQ01000015">
    <property type="protein sequence ID" value="KAE9984601.1"/>
    <property type="molecule type" value="Genomic_DNA"/>
</dbReference>
<organism evidence="1 2">
    <name type="scientific">Venturia inaequalis</name>
    <name type="common">Apple scab fungus</name>
    <dbReference type="NCBI Taxonomy" id="5025"/>
    <lineage>
        <taxon>Eukaryota</taxon>
        <taxon>Fungi</taxon>
        <taxon>Dikarya</taxon>
        <taxon>Ascomycota</taxon>
        <taxon>Pezizomycotina</taxon>
        <taxon>Dothideomycetes</taxon>
        <taxon>Pleosporomycetidae</taxon>
        <taxon>Venturiales</taxon>
        <taxon>Venturiaceae</taxon>
        <taxon>Venturia</taxon>
    </lineage>
</organism>
<name>A0A8H3V9Q7_VENIN</name>
<dbReference type="PANTHER" id="PTHR43857">
    <property type="entry name" value="BLR7761 PROTEIN"/>
    <property type="match status" value="1"/>
</dbReference>
<dbReference type="Pfam" id="PF01042">
    <property type="entry name" value="Ribonuc_L-PSP"/>
    <property type="match status" value="1"/>
</dbReference>
<comment type="caution">
    <text evidence="1">The sequence shown here is derived from an EMBL/GenBank/DDBJ whole genome shotgun (WGS) entry which is preliminary data.</text>
</comment>
<dbReference type="AlphaFoldDB" id="A0A8H3V9Q7"/>
<dbReference type="InterPro" id="IPR006175">
    <property type="entry name" value="YjgF/YER057c/UK114"/>
</dbReference>
<evidence type="ECO:0000313" key="1">
    <source>
        <dbReference type="EMBL" id="KAE9984601.1"/>
    </source>
</evidence>
<reference evidence="1 2" key="1">
    <citation type="submission" date="2019-11" db="EMBL/GenBank/DDBJ databases">
        <title>Venturia inaequalis Genome Resource.</title>
        <authorList>
            <person name="Lichtner F.J."/>
        </authorList>
    </citation>
    <scope>NUCLEOTIDE SEQUENCE [LARGE SCALE GENOMIC DNA]</scope>
    <source>
        <strain evidence="1">Bline_iso_100314</strain>
    </source>
</reference>